<dbReference type="GO" id="GO:0005388">
    <property type="term" value="F:P-type calcium transporter activity"/>
    <property type="evidence" value="ECO:0007669"/>
    <property type="project" value="UniProtKB-EC"/>
</dbReference>
<keyword evidence="17" id="KW-0378">Hydrolase</keyword>
<dbReference type="GO" id="GO:0005886">
    <property type="term" value="C:plasma membrane"/>
    <property type="evidence" value="ECO:0007669"/>
    <property type="project" value="TreeGrafter"/>
</dbReference>
<dbReference type="InterPro" id="IPR059000">
    <property type="entry name" value="ATPase_P-type_domA"/>
</dbReference>
<feature type="transmembrane region" description="Helical" evidence="15">
    <location>
        <begin position="50"/>
        <end position="68"/>
    </location>
</feature>
<feature type="transmembrane region" description="Helical" evidence="15">
    <location>
        <begin position="692"/>
        <end position="713"/>
    </location>
</feature>
<dbReference type="SMART" id="SM00831">
    <property type="entry name" value="Cation_ATPase_N"/>
    <property type="match status" value="1"/>
</dbReference>
<keyword evidence="14 15" id="KW-0472">Membrane</keyword>
<dbReference type="PRINTS" id="PR00121">
    <property type="entry name" value="NAKATPASE"/>
</dbReference>
<dbReference type="EMBL" id="QSCF01000004">
    <property type="protein sequence ID" value="RGX80429.1"/>
    <property type="molecule type" value="Genomic_DNA"/>
</dbReference>
<reference evidence="17 18" key="1">
    <citation type="submission" date="2018-08" db="EMBL/GenBank/DDBJ databases">
        <title>A genome reference for cultivated species of the human gut microbiota.</title>
        <authorList>
            <person name="Zou Y."/>
            <person name="Xue W."/>
            <person name="Luo G."/>
        </authorList>
    </citation>
    <scope>NUCLEOTIDE SEQUENCE [LARGE SCALE GENOMIC DNA]</scope>
    <source>
        <strain evidence="17 18">OF03-9BH</strain>
    </source>
</reference>
<dbReference type="FunFam" id="3.40.50.1000:FF:000129">
    <property type="entry name" value="Calcium-translocating P-type ATPase PMCA-type"/>
    <property type="match status" value="1"/>
</dbReference>
<evidence type="ECO:0000256" key="9">
    <source>
        <dbReference type="ARBA" id="ARBA00022840"/>
    </source>
</evidence>
<dbReference type="SUPFAM" id="SSF81660">
    <property type="entry name" value="Metal cation-transporting ATPase, ATP-binding domain N"/>
    <property type="match status" value="1"/>
</dbReference>
<evidence type="ECO:0000256" key="14">
    <source>
        <dbReference type="ARBA" id="ARBA00023136"/>
    </source>
</evidence>
<dbReference type="InterPro" id="IPR023214">
    <property type="entry name" value="HAD_sf"/>
</dbReference>
<evidence type="ECO:0000313" key="18">
    <source>
        <dbReference type="Proteomes" id="UP000286075"/>
    </source>
</evidence>
<dbReference type="NCBIfam" id="TIGR01517">
    <property type="entry name" value="ATPase-IIB_Ca"/>
    <property type="match status" value="1"/>
</dbReference>
<evidence type="ECO:0000256" key="1">
    <source>
        <dbReference type="ARBA" id="ARBA00004127"/>
    </source>
</evidence>
<feature type="transmembrane region" description="Helical" evidence="15">
    <location>
        <begin position="74"/>
        <end position="93"/>
    </location>
</feature>
<dbReference type="OrthoDB" id="1521937at2"/>
<dbReference type="InterPro" id="IPR018303">
    <property type="entry name" value="ATPase_P-typ_P_site"/>
</dbReference>
<evidence type="ECO:0000256" key="10">
    <source>
        <dbReference type="ARBA" id="ARBA00022842"/>
    </source>
</evidence>
<evidence type="ECO:0000313" key="17">
    <source>
        <dbReference type="EMBL" id="RGX80429.1"/>
    </source>
</evidence>
<dbReference type="InterPro" id="IPR001757">
    <property type="entry name" value="P_typ_ATPase"/>
</dbReference>
<dbReference type="InterPro" id="IPR004014">
    <property type="entry name" value="ATPase_P-typ_cation-transptr_N"/>
</dbReference>
<evidence type="ECO:0000256" key="15">
    <source>
        <dbReference type="SAM" id="Phobius"/>
    </source>
</evidence>
<feature type="domain" description="Cation-transporting P-type ATPase N-terminal" evidence="16">
    <location>
        <begin position="2"/>
        <end position="66"/>
    </location>
</feature>
<dbReference type="EC" id="7.2.2.10" evidence="2"/>
<dbReference type="GO" id="GO:0046872">
    <property type="term" value="F:metal ion binding"/>
    <property type="evidence" value="ECO:0007669"/>
    <property type="project" value="UniProtKB-KW"/>
</dbReference>
<accession>A0A413H9S1</accession>
<evidence type="ECO:0000256" key="7">
    <source>
        <dbReference type="ARBA" id="ARBA00022741"/>
    </source>
</evidence>
<dbReference type="InterPro" id="IPR008250">
    <property type="entry name" value="ATPase_P-typ_transduc_dom_A_sf"/>
</dbReference>
<comment type="subcellular location">
    <subcellularLocation>
        <location evidence="1">Endomembrane system</location>
        <topology evidence="1">Multi-pass membrane protein</topology>
    </subcellularLocation>
</comment>
<evidence type="ECO:0000256" key="2">
    <source>
        <dbReference type="ARBA" id="ARBA00012790"/>
    </source>
</evidence>
<dbReference type="Proteomes" id="UP000286075">
    <property type="component" value="Unassembled WGS sequence"/>
</dbReference>
<dbReference type="SUPFAM" id="SSF81665">
    <property type="entry name" value="Calcium ATPase, transmembrane domain M"/>
    <property type="match status" value="1"/>
</dbReference>
<feature type="transmembrane region" description="Helical" evidence="15">
    <location>
        <begin position="725"/>
        <end position="744"/>
    </location>
</feature>
<dbReference type="FunFam" id="2.70.150.10:FF:000029">
    <property type="entry name" value="Calcium-transporting ATPase"/>
    <property type="match status" value="1"/>
</dbReference>
<comment type="caution">
    <text evidence="17">The sequence shown here is derived from an EMBL/GenBank/DDBJ whole genome shotgun (WGS) entry which is preliminary data.</text>
</comment>
<dbReference type="SUPFAM" id="SSF81653">
    <property type="entry name" value="Calcium ATPase, transduction domain A"/>
    <property type="match status" value="1"/>
</dbReference>
<dbReference type="SFLD" id="SFLDF00027">
    <property type="entry name" value="p-type_atpase"/>
    <property type="match status" value="1"/>
</dbReference>
<proteinExistence type="predicted"/>
<keyword evidence="13" id="KW-0406">Ion transport</keyword>
<evidence type="ECO:0000256" key="13">
    <source>
        <dbReference type="ARBA" id="ARBA00023065"/>
    </source>
</evidence>
<evidence type="ECO:0000256" key="3">
    <source>
        <dbReference type="ARBA" id="ARBA00022448"/>
    </source>
</evidence>
<dbReference type="PANTHER" id="PTHR24093:SF369">
    <property type="entry name" value="CALCIUM-TRANSPORTING ATPASE"/>
    <property type="match status" value="1"/>
</dbReference>
<keyword evidence="8" id="KW-0106">Calcium</keyword>
<feature type="transmembrane region" description="Helical" evidence="15">
    <location>
        <begin position="765"/>
        <end position="787"/>
    </location>
</feature>
<gene>
    <name evidence="17" type="ORF">DXA68_04185</name>
</gene>
<dbReference type="InterPro" id="IPR006068">
    <property type="entry name" value="ATPase_P-typ_cation-transptr_C"/>
</dbReference>
<dbReference type="Pfam" id="PF00122">
    <property type="entry name" value="E1-E2_ATPase"/>
    <property type="match status" value="1"/>
</dbReference>
<dbReference type="GO" id="GO:0005524">
    <property type="term" value="F:ATP binding"/>
    <property type="evidence" value="ECO:0007669"/>
    <property type="project" value="UniProtKB-KW"/>
</dbReference>
<evidence type="ECO:0000256" key="4">
    <source>
        <dbReference type="ARBA" id="ARBA00022568"/>
    </source>
</evidence>
<keyword evidence="12 15" id="KW-1133">Transmembrane helix</keyword>
<feature type="transmembrane region" description="Helical" evidence="15">
    <location>
        <begin position="838"/>
        <end position="859"/>
    </location>
</feature>
<dbReference type="Pfam" id="PF00689">
    <property type="entry name" value="Cation_ATPase_C"/>
    <property type="match status" value="1"/>
</dbReference>
<evidence type="ECO:0000256" key="6">
    <source>
        <dbReference type="ARBA" id="ARBA00022723"/>
    </source>
</evidence>
<evidence type="ECO:0000259" key="16">
    <source>
        <dbReference type="SMART" id="SM00831"/>
    </source>
</evidence>
<evidence type="ECO:0000256" key="5">
    <source>
        <dbReference type="ARBA" id="ARBA00022692"/>
    </source>
</evidence>
<feature type="transmembrane region" description="Helical" evidence="15">
    <location>
        <begin position="799"/>
        <end position="817"/>
    </location>
</feature>
<dbReference type="InterPro" id="IPR006408">
    <property type="entry name" value="P-type_ATPase_IIB"/>
</dbReference>
<dbReference type="PRINTS" id="PR00119">
    <property type="entry name" value="CATATPASE"/>
</dbReference>
<dbReference type="AlphaFoldDB" id="A0A413H9S1"/>
<dbReference type="InterPro" id="IPR023299">
    <property type="entry name" value="ATPase_P-typ_cyto_dom_N"/>
</dbReference>
<evidence type="ECO:0000256" key="11">
    <source>
        <dbReference type="ARBA" id="ARBA00022967"/>
    </source>
</evidence>
<keyword evidence="10" id="KW-0460">Magnesium</keyword>
<protein>
    <recommendedName>
        <fullName evidence="2">P-type Ca(2+) transporter</fullName>
        <ecNumber evidence="2">7.2.2.10</ecNumber>
    </recommendedName>
</protein>
<dbReference type="Gene3D" id="3.40.1110.10">
    <property type="entry name" value="Calcium-transporting ATPase, cytoplasmic domain N"/>
    <property type="match status" value="1"/>
</dbReference>
<dbReference type="Pfam" id="PF00690">
    <property type="entry name" value="Cation_ATPase_N"/>
    <property type="match status" value="1"/>
</dbReference>
<dbReference type="PROSITE" id="PS00154">
    <property type="entry name" value="ATPASE_E1_E2"/>
    <property type="match status" value="1"/>
</dbReference>
<keyword evidence="7" id="KW-0547">Nucleotide-binding</keyword>
<feature type="transmembrane region" description="Helical" evidence="15">
    <location>
        <begin position="237"/>
        <end position="255"/>
    </location>
</feature>
<dbReference type="SFLD" id="SFLDG00002">
    <property type="entry name" value="C1.7:_P-type_atpase_like"/>
    <property type="match status" value="1"/>
</dbReference>
<name>A0A413H9S1_9BACE</name>
<dbReference type="Gene3D" id="3.40.50.1000">
    <property type="entry name" value="HAD superfamily/HAD-like"/>
    <property type="match status" value="1"/>
</dbReference>
<keyword evidence="11" id="KW-1278">Translocase</keyword>
<evidence type="ECO:0000256" key="8">
    <source>
        <dbReference type="ARBA" id="ARBA00022837"/>
    </source>
</evidence>
<dbReference type="InterPro" id="IPR023298">
    <property type="entry name" value="ATPase_P-typ_TM_dom_sf"/>
</dbReference>
<keyword evidence="9" id="KW-0067">ATP-binding</keyword>
<keyword evidence="6" id="KW-0479">Metal-binding</keyword>
<feature type="transmembrane region" description="Helical" evidence="15">
    <location>
        <begin position="865"/>
        <end position="888"/>
    </location>
</feature>
<dbReference type="Gene3D" id="2.70.150.10">
    <property type="entry name" value="Calcium-transporting ATPase, cytoplasmic transduction domain A"/>
    <property type="match status" value="1"/>
</dbReference>
<dbReference type="SFLD" id="SFLDS00003">
    <property type="entry name" value="Haloacid_Dehalogenase"/>
    <property type="match status" value="1"/>
</dbReference>
<feature type="transmembrane region" description="Helical" evidence="15">
    <location>
        <begin position="283"/>
        <end position="309"/>
    </location>
</feature>
<dbReference type="InterPro" id="IPR036412">
    <property type="entry name" value="HAD-like_sf"/>
</dbReference>
<keyword evidence="5 15" id="KW-0812">Transmembrane</keyword>
<keyword evidence="3" id="KW-0813">Transport</keyword>
<sequence length="894" mass="98496">MNAMKDDFYHGGLTDDEVRQSREKYGVNLLTPPKRPSLWKLYLEKFEDPVVRVLLVAAIFSLIISVIENEYAETIGIIAAILLATGIGFYFEYDASKKFDLLNAVNEETLVKVIRNGRVQEIPRKDVVVGDIIVLETGEEIPADGELLEAISLQINESNLTGEPVVSKTTVEADFDEEATYASNKVMRGTTVVDGHGTMRVLCVGDDTEIGKVARQSTEQSTEPTPLNIQLTKLANLIGKIGFSVAGLAFAIFFIKDVLLHYDFSSFHTFADWLPALKATLQYFMMAVTLIVVAVPEGLPMSVTLSLALNMRRMLSTNNLVRKMHACETMGAITVICTDKTGTLTQNLMQVYEPSFYSLKNGGEVGDDDISQLVVEGISTNSTAFLEEMAEGEKPKGVGNPTEVALLLWLNSQNRDYLELRENTPVVDQLTFSTERKFMATLVKSPLIGKKVLYVKGAPEIVLSKCKDVVLDGKRVDAVEYRSTVEKQLLGYQNMAMRTLGFAFKIVEDMDTRDCVELVADHDLSFLGVVAISDPIRPDVPAAVAKCQSAGIGIKIVTGDTPGTATEIARQIGLWKPEDTERNRITGVAFAELTDEEALDRVMDLKIMSRARPTDKQRLVQLLQQKGAVVAVTGDGTNDAPALNHAQVGLSMGTGTSVAKEASDITLLDDSFNSIGTAVMWGRSLYKNIQRFIVFQLTINFVALLIVLLGSLIGTELPLTVTQMLWVNLIMDTFAALALASIPPSESVMKEKPRSSNDFIISKPMRSYILGVGSAFLVILMGMLYWFNHAEGGMTPERLTIFFTFFVMLQFWNLFNARVFGTTDSAFKGISKSYGMELIVLAILIGQFLIVQFGGAVFRTTPLDLVTWVIIIASTSLVLWIGEAIRFIQRLTQK</sequence>
<dbReference type="SUPFAM" id="SSF56784">
    <property type="entry name" value="HAD-like"/>
    <property type="match status" value="1"/>
</dbReference>
<dbReference type="InterPro" id="IPR044492">
    <property type="entry name" value="P_typ_ATPase_HD_dom"/>
</dbReference>
<evidence type="ECO:0000256" key="12">
    <source>
        <dbReference type="ARBA" id="ARBA00022989"/>
    </source>
</evidence>
<keyword evidence="4" id="KW-0109">Calcium transport</keyword>
<dbReference type="NCBIfam" id="TIGR01494">
    <property type="entry name" value="ATPase_P-type"/>
    <property type="match status" value="2"/>
</dbReference>
<organism evidence="17 18">
    <name type="scientific">Bacteroides stercorirosoris</name>
    <dbReference type="NCBI Taxonomy" id="871324"/>
    <lineage>
        <taxon>Bacteria</taxon>
        <taxon>Pseudomonadati</taxon>
        <taxon>Bacteroidota</taxon>
        <taxon>Bacteroidia</taxon>
        <taxon>Bacteroidales</taxon>
        <taxon>Bacteroidaceae</taxon>
        <taxon>Bacteroides</taxon>
    </lineage>
</organism>
<dbReference type="PANTHER" id="PTHR24093">
    <property type="entry name" value="CATION TRANSPORTING ATPASE"/>
    <property type="match status" value="1"/>
</dbReference>
<dbReference type="Pfam" id="PF13246">
    <property type="entry name" value="Cation_ATPase"/>
    <property type="match status" value="1"/>
</dbReference>
<dbReference type="GO" id="GO:0012505">
    <property type="term" value="C:endomembrane system"/>
    <property type="evidence" value="ECO:0007669"/>
    <property type="project" value="UniProtKB-SubCell"/>
</dbReference>
<dbReference type="RefSeq" id="WP_117986709.1">
    <property type="nucleotide sequence ID" value="NZ_CABMFG010000004.1"/>
</dbReference>
<dbReference type="Gene3D" id="1.20.1110.10">
    <property type="entry name" value="Calcium-transporting ATPase, transmembrane domain"/>
    <property type="match status" value="1"/>
</dbReference>
<dbReference type="GO" id="GO:0016887">
    <property type="term" value="F:ATP hydrolysis activity"/>
    <property type="evidence" value="ECO:0007669"/>
    <property type="project" value="InterPro"/>
</dbReference>